<evidence type="ECO:0000256" key="3">
    <source>
        <dbReference type="ARBA" id="ARBA00023098"/>
    </source>
</evidence>
<dbReference type="Proteomes" id="UP000295096">
    <property type="component" value="Unassembled WGS sequence"/>
</dbReference>
<dbReference type="Pfam" id="PF23562">
    <property type="entry name" value="AMP-binding_C_3"/>
    <property type="match status" value="1"/>
</dbReference>
<keyword evidence="1 5" id="KW-0436">Ligase</keyword>
<dbReference type="RefSeq" id="WP_133291706.1">
    <property type="nucleotide sequence ID" value="NZ_SMSJ01000064.1"/>
</dbReference>
<evidence type="ECO:0000256" key="1">
    <source>
        <dbReference type="ARBA" id="ARBA00022598"/>
    </source>
</evidence>
<dbReference type="PANTHER" id="PTHR43272">
    <property type="entry name" value="LONG-CHAIN-FATTY-ACID--COA LIGASE"/>
    <property type="match status" value="1"/>
</dbReference>
<keyword evidence="2" id="KW-0276">Fatty acid metabolism</keyword>
<dbReference type="InterPro" id="IPR042099">
    <property type="entry name" value="ANL_N_sf"/>
</dbReference>
<proteinExistence type="predicted"/>
<dbReference type="GO" id="GO:0016020">
    <property type="term" value="C:membrane"/>
    <property type="evidence" value="ECO:0007669"/>
    <property type="project" value="TreeGrafter"/>
</dbReference>
<dbReference type="OrthoDB" id="9803968at2"/>
<dbReference type="GO" id="GO:0004467">
    <property type="term" value="F:long-chain fatty acid-CoA ligase activity"/>
    <property type="evidence" value="ECO:0007669"/>
    <property type="project" value="TreeGrafter"/>
</dbReference>
<dbReference type="PANTHER" id="PTHR43272:SF32">
    <property type="entry name" value="AMP-DEPENDENT SYNTHETASE_LIGASE DOMAIN-CONTAINING PROTEIN"/>
    <property type="match status" value="1"/>
</dbReference>
<dbReference type="AlphaFoldDB" id="A0A4R5Q9Q1"/>
<protein>
    <submittedName>
        <fullName evidence="5">Long-chain fatty acid--CoA ligase</fullName>
    </submittedName>
</protein>
<dbReference type="SUPFAM" id="SSF56801">
    <property type="entry name" value="Acetyl-CoA synthetase-like"/>
    <property type="match status" value="1"/>
</dbReference>
<evidence type="ECO:0000256" key="2">
    <source>
        <dbReference type="ARBA" id="ARBA00022832"/>
    </source>
</evidence>
<gene>
    <name evidence="5" type="ORF">E2C06_27070</name>
</gene>
<accession>A0A4R5Q9Q1</accession>
<keyword evidence="3" id="KW-0443">Lipid metabolism</keyword>
<dbReference type="PROSITE" id="PS00455">
    <property type="entry name" value="AMP_BINDING"/>
    <property type="match status" value="1"/>
</dbReference>
<reference evidence="5 6" key="1">
    <citation type="journal article" date="2016" name="J. Microbiol.">
        <title>Dankookia rubra gen. nov., sp. nov., an alphaproteobacterium isolated from sediment of a shallow stream.</title>
        <authorList>
            <person name="Kim W.H."/>
            <person name="Kim D.H."/>
            <person name="Kang K."/>
            <person name="Ahn T.Y."/>
        </authorList>
    </citation>
    <scope>NUCLEOTIDE SEQUENCE [LARGE SCALE GENOMIC DNA]</scope>
    <source>
        <strain evidence="5 6">JCM30602</strain>
    </source>
</reference>
<evidence type="ECO:0000259" key="4">
    <source>
        <dbReference type="Pfam" id="PF00501"/>
    </source>
</evidence>
<name>A0A4R5Q9Q1_9PROT</name>
<dbReference type="InterPro" id="IPR000873">
    <property type="entry name" value="AMP-dep_synth/lig_dom"/>
</dbReference>
<evidence type="ECO:0000313" key="5">
    <source>
        <dbReference type="EMBL" id="TDH59486.1"/>
    </source>
</evidence>
<dbReference type="EMBL" id="SMSJ01000064">
    <property type="protein sequence ID" value="TDH59486.1"/>
    <property type="molecule type" value="Genomic_DNA"/>
</dbReference>
<dbReference type="InterPro" id="IPR020845">
    <property type="entry name" value="AMP-binding_CS"/>
</dbReference>
<dbReference type="Pfam" id="PF00501">
    <property type="entry name" value="AMP-binding"/>
    <property type="match status" value="1"/>
</dbReference>
<sequence length="615" mass="66417">MEKEEALAMTLEHADPAKGPNDATVPAMVWARIASHSGETILRKKDHGIWKPISWAELGARARAVGSALRADGLALGQVAGILSEATPDWIAADLGILAVGGVSVGIYPTDGSPAVAHTLQHSGCSVLFVENEEQLDKVLDIRNGCPNLRRIIVMNTKGLRDFSDPMCESIEGLVARGRAVDQKDPEAWQRGIDAIAPSDLAVLAYTSGTTGRARGVMLSHRNIMAQVTGTARLTGQTAADERLAFLPICHVTERILGLYQSLYCRSISSLVENAETVPENLREVRPTVLIAIPRVWQKFYSGIAVASAGAAWLQKTLYEWAFRLSATCVEAELAGHTSRGMLTKLADRLVLRRARRAVGLDRLRVAWVGGAPVSPALLRWYRTFGVDLREVYGLTECGGLAATAPDGRLCLGSVGAAVAHGEVGISPEGEVLVRGAHVCFGYWNDPLGTAAALESGWLRTGDLGRLEEGLLTLTGRRSNLLALPDGAQISPAMLENELALSPYIADALVLRHGRGLCALVMIEIEAVERWAQDNNVPYTGFVSLVRTREVSELIGSAIEKANAQAPAIRRINSYRVIDQNLAPGDPELTPMMKLRRELVIERFRPMIEEMSCAA</sequence>
<organism evidence="5 6">
    <name type="scientific">Dankookia rubra</name>
    <dbReference type="NCBI Taxonomy" id="1442381"/>
    <lineage>
        <taxon>Bacteria</taxon>
        <taxon>Pseudomonadati</taxon>
        <taxon>Pseudomonadota</taxon>
        <taxon>Alphaproteobacteria</taxon>
        <taxon>Acetobacterales</taxon>
        <taxon>Roseomonadaceae</taxon>
        <taxon>Dankookia</taxon>
    </lineage>
</organism>
<keyword evidence="6" id="KW-1185">Reference proteome</keyword>
<dbReference type="Gene3D" id="3.40.50.12780">
    <property type="entry name" value="N-terminal domain of ligase-like"/>
    <property type="match status" value="1"/>
</dbReference>
<comment type="caution">
    <text evidence="5">The sequence shown here is derived from an EMBL/GenBank/DDBJ whole genome shotgun (WGS) entry which is preliminary data.</text>
</comment>
<feature type="domain" description="AMP-dependent synthetase/ligase" evidence="4">
    <location>
        <begin position="37"/>
        <end position="444"/>
    </location>
</feature>
<evidence type="ECO:0000313" key="6">
    <source>
        <dbReference type="Proteomes" id="UP000295096"/>
    </source>
</evidence>